<reference evidence="2 3" key="1">
    <citation type="submission" date="2019-01" db="EMBL/GenBank/DDBJ databases">
        <title>Draft genome sequences of the type strains of six Macrococcus species.</title>
        <authorList>
            <person name="Mazhar S."/>
            <person name="Altermann E."/>
            <person name="Hill C."/>
            <person name="Mcauliffe O."/>
        </authorList>
    </citation>
    <scope>NUCLEOTIDE SEQUENCE [LARGE SCALE GENOMIC DNA]</scope>
    <source>
        <strain evidence="2 3">ATCC 51825</strain>
    </source>
</reference>
<dbReference type="RefSeq" id="WP_133450806.1">
    <property type="nucleotide sequence ID" value="NZ_SCWF01000001.1"/>
</dbReference>
<sequence length="120" mass="13954">MDALRDAQGRFKHGHTFSKGNSGNTNSASKIGNRNRLRYGTAPELKGYISQQPNKYLAQTYRGLYHIDKSVSVMDQHGILYIRKDVLLSMIHNKKRITWKRKRDILQELNEAKVITRRKL</sequence>
<comment type="caution">
    <text evidence="2">The sequence shown here is derived from an EMBL/GenBank/DDBJ whole genome shotgun (WGS) entry which is preliminary data.</text>
</comment>
<evidence type="ECO:0000256" key="1">
    <source>
        <dbReference type="SAM" id="MobiDB-lite"/>
    </source>
</evidence>
<feature type="region of interest" description="Disordered" evidence="1">
    <location>
        <begin position="1"/>
        <end position="34"/>
    </location>
</feature>
<dbReference type="Proteomes" id="UP000294843">
    <property type="component" value="Unassembled WGS sequence"/>
</dbReference>
<keyword evidence="3" id="KW-1185">Reference proteome</keyword>
<dbReference type="EMBL" id="SCWF01000001">
    <property type="protein sequence ID" value="TDM15604.1"/>
    <property type="molecule type" value="Genomic_DNA"/>
</dbReference>
<gene>
    <name evidence="2" type="ORF">ERX55_01480</name>
</gene>
<evidence type="ECO:0000313" key="2">
    <source>
        <dbReference type="EMBL" id="TDM15604.1"/>
    </source>
</evidence>
<name>A0A4R6C2M3_9STAP</name>
<feature type="compositionally biased region" description="Polar residues" evidence="1">
    <location>
        <begin position="18"/>
        <end position="32"/>
    </location>
</feature>
<protein>
    <submittedName>
        <fullName evidence="2">Uncharacterized protein</fullName>
    </submittedName>
</protein>
<organism evidence="2 3">
    <name type="scientific">Macrococcus bovicus</name>
    <dbReference type="NCBI Taxonomy" id="69968"/>
    <lineage>
        <taxon>Bacteria</taxon>
        <taxon>Bacillati</taxon>
        <taxon>Bacillota</taxon>
        <taxon>Bacilli</taxon>
        <taxon>Bacillales</taxon>
        <taxon>Staphylococcaceae</taxon>
        <taxon>Macrococcus</taxon>
    </lineage>
</organism>
<accession>A0A4R6C2M3</accession>
<proteinExistence type="predicted"/>
<evidence type="ECO:0000313" key="3">
    <source>
        <dbReference type="Proteomes" id="UP000294843"/>
    </source>
</evidence>
<dbReference type="AlphaFoldDB" id="A0A4R6C2M3"/>